<comment type="cofactor">
    <cofactor evidence="1">
        <name>pyrroloquinoline quinone</name>
        <dbReference type="ChEBI" id="CHEBI:58442"/>
    </cofactor>
</comment>
<dbReference type="InterPro" id="IPR002372">
    <property type="entry name" value="PQQ_rpt_dom"/>
</dbReference>
<name>A0ABY4ZQD2_9CAUL</name>
<keyword evidence="3" id="KW-0560">Oxidoreductase</keyword>
<evidence type="ECO:0000256" key="2">
    <source>
        <dbReference type="ARBA" id="ARBA00008156"/>
    </source>
</evidence>
<dbReference type="InterPro" id="IPR018391">
    <property type="entry name" value="PQQ_b-propeller_rpt"/>
</dbReference>
<evidence type="ECO:0000256" key="1">
    <source>
        <dbReference type="ARBA" id="ARBA00001931"/>
    </source>
</evidence>
<sequence>MPLDSVRPRGPMGVLAAILGVVLILIGLTLAAGGGWLLALHGSPYYLLAGLGLIVSGVLLILRRIAGIWVYAAVFAATLVWALWEVGLNGWALVPRLVGPLVLLWLTLACAPLLTLERGQRKLAGGLFLGSAALLVVGLIVVGIASAPGRPGDPTGPALAGDGTMTAGADWTAYGGTYGAQRYSTLAQITPQNAGQLKRAWLIHTGDLPDTAEARKQYGAETTPLKVGDALYVCTPKNILIALDAASGKERWRFDPKVPDIHIPYTAACRGVSYYVVPGAAPEQACAKRIIEGTLDARLIAVDAATGRPCADFGFGGQVDTNQGIGPTAAGMFSITSAPTIVRGVIVTGHQVLDGQRRDAPSGVIQGYDAVTGQLRWAWDMARPDLTGAPPAGQTYTRGTPNMWTTASGDETLGLVYLPLGNSAVDYWSGSRSPPEKAHSTSLVALDVMTGKKVWSFQAVHNDVWDYDLGSQATLVNFPAGGATVPALVLPGKQGDLYVLDRRTGAP</sequence>
<evidence type="ECO:0000256" key="4">
    <source>
        <dbReference type="SAM" id="Phobius"/>
    </source>
</evidence>
<keyword evidence="7" id="KW-1185">Reference proteome</keyword>
<dbReference type="PANTHER" id="PTHR32303">
    <property type="entry name" value="QUINOPROTEIN ALCOHOL DEHYDROGENASE (CYTOCHROME C)"/>
    <property type="match status" value="1"/>
</dbReference>
<feature type="domain" description="Pyrrolo-quinoline quinone repeat" evidence="5">
    <location>
        <begin position="171"/>
        <end position="507"/>
    </location>
</feature>
<dbReference type="PANTHER" id="PTHR32303:SF4">
    <property type="entry name" value="QUINOPROTEIN GLUCOSE DEHYDROGENASE"/>
    <property type="match status" value="1"/>
</dbReference>
<dbReference type="Proteomes" id="UP001057520">
    <property type="component" value="Chromosome"/>
</dbReference>
<evidence type="ECO:0000259" key="5">
    <source>
        <dbReference type="Pfam" id="PF01011"/>
    </source>
</evidence>
<accession>A0ABY4ZQD2</accession>
<keyword evidence="4" id="KW-1133">Transmembrane helix</keyword>
<organism evidence="6 7">
    <name type="scientific">Caulobacter segnis</name>
    <dbReference type="NCBI Taxonomy" id="88688"/>
    <lineage>
        <taxon>Bacteria</taxon>
        <taxon>Pseudomonadati</taxon>
        <taxon>Pseudomonadota</taxon>
        <taxon>Alphaproteobacteria</taxon>
        <taxon>Caulobacterales</taxon>
        <taxon>Caulobacteraceae</taxon>
        <taxon>Caulobacter</taxon>
    </lineage>
</organism>
<dbReference type="InterPro" id="IPR011047">
    <property type="entry name" value="Quinoprotein_ADH-like_sf"/>
</dbReference>
<feature type="transmembrane region" description="Helical" evidence="4">
    <location>
        <begin position="69"/>
        <end position="91"/>
    </location>
</feature>
<feature type="transmembrane region" description="Helical" evidence="4">
    <location>
        <begin position="12"/>
        <end position="39"/>
    </location>
</feature>
<feature type="transmembrane region" description="Helical" evidence="4">
    <location>
        <begin position="97"/>
        <end position="116"/>
    </location>
</feature>
<dbReference type="SUPFAM" id="SSF50998">
    <property type="entry name" value="Quinoprotein alcohol dehydrogenase-like"/>
    <property type="match status" value="1"/>
</dbReference>
<keyword evidence="4" id="KW-0472">Membrane</keyword>
<comment type="similarity">
    <text evidence="2">Belongs to the bacterial PQQ dehydrogenase family.</text>
</comment>
<dbReference type="Pfam" id="PF01011">
    <property type="entry name" value="PQQ"/>
    <property type="match status" value="1"/>
</dbReference>
<feature type="transmembrane region" description="Helical" evidence="4">
    <location>
        <begin position="123"/>
        <end position="145"/>
    </location>
</feature>
<feature type="transmembrane region" description="Helical" evidence="4">
    <location>
        <begin position="45"/>
        <end position="62"/>
    </location>
</feature>
<keyword evidence="4" id="KW-0812">Transmembrane</keyword>
<gene>
    <name evidence="6" type="ORF">MZV50_20165</name>
</gene>
<evidence type="ECO:0000313" key="7">
    <source>
        <dbReference type="Proteomes" id="UP001057520"/>
    </source>
</evidence>
<reference evidence="6 7" key="1">
    <citation type="submission" date="2022-04" db="EMBL/GenBank/DDBJ databases">
        <title>Genome sequence of soybean root-associated Caulobacter segnis RL271.</title>
        <authorList>
            <person name="Longley R."/>
            <person name="Bonito G."/>
            <person name="Trigodet F."/>
            <person name="Crosson S."/>
            <person name="Fiebig A."/>
        </authorList>
    </citation>
    <scope>NUCLEOTIDE SEQUENCE [LARGE SCALE GENOMIC DNA]</scope>
    <source>
        <strain evidence="6 7">RL271</strain>
    </source>
</reference>
<evidence type="ECO:0000256" key="3">
    <source>
        <dbReference type="ARBA" id="ARBA00023002"/>
    </source>
</evidence>
<evidence type="ECO:0000313" key="6">
    <source>
        <dbReference type="EMBL" id="USQ94860.1"/>
    </source>
</evidence>
<dbReference type="EMBL" id="CP096040">
    <property type="protein sequence ID" value="USQ94860.1"/>
    <property type="molecule type" value="Genomic_DNA"/>
</dbReference>
<dbReference type="SMART" id="SM00564">
    <property type="entry name" value="PQQ"/>
    <property type="match status" value="3"/>
</dbReference>
<proteinExistence type="inferred from homology"/>
<dbReference type="Gene3D" id="2.140.10.10">
    <property type="entry name" value="Quinoprotein alcohol dehydrogenase-like superfamily"/>
    <property type="match status" value="1"/>
</dbReference>
<protein>
    <submittedName>
        <fullName evidence="6">PQQ-binding-like beta-propeller repeat protein</fullName>
    </submittedName>
</protein>